<comment type="similarity">
    <text evidence="2">Belongs to the diacylglycerol/lipid kinase family.</text>
</comment>
<evidence type="ECO:0000256" key="12">
    <source>
        <dbReference type="ARBA" id="ARBA00023264"/>
    </source>
</evidence>
<keyword evidence="15" id="KW-1185">Reference proteome</keyword>
<keyword evidence="3" id="KW-0444">Lipid biosynthesis</keyword>
<evidence type="ECO:0000256" key="8">
    <source>
        <dbReference type="ARBA" id="ARBA00022840"/>
    </source>
</evidence>
<dbReference type="EMBL" id="JAHLQL010000001">
    <property type="protein sequence ID" value="MBU5590724.1"/>
    <property type="molecule type" value="Genomic_DNA"/>
</dbReference>
<evidence type="ECO:0000256" key="1">
    <source>
        <dbReference type="ARBA" id="ARBA00001946"/>
    </source>
</evidence>
<feature type="domain" description="DAGKc" evidence="13">
    <location>
        <begin position="1"/>
        <end position="128"/>
    </location>
</feature>
<evidence type="ECO:0000256" key="9">
    <source>
        <dbReference type="ARBA" id="ARBA00022842"/>
    </source>
</evidence>
<evidence type="ECO:0000256" key="5">
    <source>
        <dbReference type="ARBA" id="ARBA00022723"/>
    </source>
</evidence>
<sequence length="310" mass="34922">MKHLFVINPIAGRGKSLTYIDKIKEIFKDRDEEYIIEITERKGHAVQLVKEYTSKEDYRVYAIGGDGTLNEVLNGMINSNSSLSVIPCGTGNDFARTLLENIHSEDILLDTINGDEKFIDVAKANERYYINISSVGFDSEVVYNARLFKNMKFLPNHLAYIFSLFYTPFVYKSIPMKVNIDDLILNQRTMLIAASNGKCYGGGIPITPNADIQDGLLDICVVDHAPLLKLIRFLPRALKGKHGSVKEVSFYKAHKISVESSSPFTFNADGELEKLHKVNLEIVPNKVKMIVPKESIRFKDIEDAKEVIIA</sequence>
<dbReference type="PROSITE" id="PS50146">
    <property type="entry name" value="DAGK"/>
    <property type="match status" value="1"/>
</dbReference>
<dbReference type="NCBIfam" id="TIGR00147">
    <property type="entry name" value="YegS/Rv2252/BmrU family lipid kinase"/>
    <property type="match status" value="1"/>
</dbReference>
<comment type="caution">
    <text evidence="14">The sequence shown here is derived from an EMBL/GenBank/DDBJ whole genome shotgun (WGS) entry which is preliminary data.</text>
</comment>
<dbReference type="PANTHER" id="PTHR12358">
    <property type="entry name" value="SPHINGOSINE KINASE"/>
    <property type="match status" value="1"/>
</dbReference>
<reference evidence="14 15" key="1">
    <citation type="submission" date="2021-06" db="EMBL/GenBank/DDBJ databases">
        <authorList>
            <person name="Sun Q."/>
            <person name="Li D."/>
        </authorList>
    </citation>
    <scope>NUCLEOTIDE SEQUENCE [LARGE SCALE GENOMIC DNA]</scope>
    <source>
        <strain evidence="14 15">MSJ-4</strain>
    </source>
</reference>
<comment type="cofactor">
    <cofactor evidence="1">
        <name>Mg(2+)</name>
        <dbReference type="ChEBI" id="CHEBI:18420"/>
    </cofactor>
</comment>
<organism evidence="14 15">
    <name type="scientific">Clostridium simiarum</name>
    <dbReference type="NCBI Taxonomy" id="2841506"/>
    <lineage>
        <taxon>Bacteria</taxon>
        <taxon>Bacillati</taxon>
        <taxon>Bacillota</taxon>
        <taxon>Clostridia</taxon>
        <taxon>Eubacteriales</taxon>
        <taxon>Clostridiaceae</taxon>
        <taxon>Clostridium</taxon>
    </lineage>
</organism>
<evidence type="ECO:0000256" key="2">
    <source>
        <dbReference type="ARBA" id="ARBA00005983"/>
    </source>
</evidence>
<evidence type="ECO:0000313" key="15">
    <source>
        <dbReference type="Proteomes" id="UP000736583"/>
    </source>
</evidence>
<dbReference type="SMART" id="SM00046">
    <property type="entry name" value="DAGKc"/>
    <property type="match status" value="1"/>
</dbReference>
<keyword evidence="8" id="KW-0067">ATP-binding</keyword>
<dbReference type="InterPro" id="IPR045540">
    <property type="entry name" value="YegS/DAGK_C"/>
</dbReference>
<evidence type="ECO:0000313" key="14">
    <source>
        <dbReference type="EMBL" id="MBU5590724.1"/>
    </source>
</evidence>
<keyword evidence="6" id="KW-0547">Nucleotide-binding</keyword>
<accession>A0ABS6EYK1</accession>
<keyword evidence="12" id="KW-1208">Phospholipid metabolism</keyword>
<dbReference type="InterPro" id="IPR005218">
    <property type="entry name" value="Diacylglycerol/lipid_kinase"/>
</dbReference>
<proteinExistence type="inferred from homology"/>
<evidence type="ECO:0000256" key="4">
    <source>
        <dbReference type="ARBA" id="ARBA00022679"/>
    </source>
</evidence>
<dbReference type="Pfam" id="PF19279">
    <property type="entry name" value="YegS_C"/>
    <property type="match status" value="1"/>
</dbReference>
<protein>
    <submittedName>
        <fullName evidence="14">Diacylglycerol kinase family lipid kinase</fullName>
    </submittedName>
</protein>
<dbReference type="GO" id="GO:0016301">
    <property type="term" value="F:kinase activity"/>
    <property type="evidence" value="ECO:0007669"/>
    <property type="project" value="UniProtKB-KW"/>
</dbReference>
<dbReference type="Pfam" id="PF00781">
    <property type="entry name" value="DAGK_cat"/>
    <property type="match status" value="1"/>
</dbReference>
<evidence type="ECO:0000256" key="11">
    <source>
        <dbReference type="ARBA" id="ARBA00023209"/>
    </source>
</evidence>
<keyword evidence="7 14" id="KW-0418">Kinase</keyword>
<dbReference type="RefSeq" id="WP_216455838.1">
    <property type="nucleotide sequence ID" value="NZ_JAHLQL010000001.1"/>
</dbReference>
<evidence type="ECO:0000259" key="13">
    <source>
        <dbReference type="PROSITE" id="PS50146"/>
    </source>
</evidence>
<evidence type="ECO:0000256" key="7">
    <source>
        <dbReference type="ARBA" id="ARBA00022777"/>
    </source>
</evidence>
<dbReference type="PANTHER" id="PTHR12358:SF106">
    <property type="entry name" value="LIPID KINASE YEGS"/>
    <property type="match status" value="1"/>
</dbReference>
<keyword evidence="9" id="KW-0460">Magnesium</keyword>
<dbReference type="InterPro" id="IPR050187">
    <property type="entry name" value="Lipid_Phosphate_FormReg"/>
</dbReference>
<keyword evidence="11" id="KW-0594">Phospholipid biosynthesis</keyword>
<dbReference type="Proteomes" id="UP000736583">
    <property type="component" value="Unassembled WGS sequence"/>
</dbReference>
<evidence type="ECO:0000256" key="3">
    <source>
        <dbReference type="ARBA" id="ARBA00022516"/>
    </source>
</evidence>
<gene>
    <name evidence="14" type="ORF">KQI89_03025</name>
</gene>
<evidence type="ECO:0000256" key="10">
    <source>
        <dbReference type="ARBA" id="ARBA00023098"/>
    </source>
</evidence>
<evidence type="ECO:0000256" key="6">
    <source>
        <dbReference type="ARBA" id="ARBA00022741"/>
    </source>
</evidence>
<dbReference type="InterPro" id="IPR001206">
    <property type="entry name" value="Diacylglycerol_kinase_cat_dom"/>
</dbReference>
<keyword evidence="5" id="KW-0479">Metal-binding</keyword>
<keyword evidence="4" id="KW-0808">Transferase</keyword>
<name>A0ABS6EYK1_9CLOT</name>
<keyword evidence="10" id="KW-0443">Lipid metabolism</keyword>